<gene>
    <name evidence="4" type="ordered locus">Hoch_0871</name>
</gene>
<feature type="compositionally biased region" description="Basic and acidic residues" evidence="1">
    <location>
        <begin position="540"/>
        <end position="562"/>
    </location>
</feature>
<evidence type="ECO:0000256" key="1">
    <source>
        <dbReference type="SAM" id="MobiDB-lite"/>
    </source>
</evidence>
<dbReference type="Pfam" id="PF08239">
    <property type="entry name" value="SH3_3"/>
    <property type="match status" value="1"/>
</dbReference>
<keyword evidence="2" id="KW-0472">Membrane</keyword>
<reference evidence="4 5" key="1">
    <citation type="journal article" date="2010" name="Stand. Genomic Sci.">
        <title>Complete genome sequence of Haliangium ochraceum type strain (SMP-2).</title>
        <authorList>
            <consortium name="US DOE Joint Genome Institute (JGI-PGF)"/>
            <person name="Ivanova N."/>
            <person name="Daum C."/>
            <person name="Lang E."/>
            <person name="Abt B."/>
            <person name="Kopitz M."/>
            <person name="Saunders E."/>
            <person name="Lapidus A."/>
            <person name="Lucas S."/>
            <person name="Glavina Del Rio T."/>
            <person name="Nolan M."/>
            <person name="Tice H."/>
            <person name="Copeland A."/>
            <person name="Cheng J.F."/>
            <person name="Chen F."/>
            <person name="Bruce D."/>
            <person name="Goodwin L."/>
            <person name="Pitluck S."/>
            <person name="Mavromatis K."/>
            <person name="Pati A."/>
            <person name="Mikhailova N."/>
            <person name="Chen A."/>
            <person name="Palaniappan K."/>
            <person name="Land M."/>
            <person name="Hauser L."/>
            <person name="Chang Y.J."/>
            <person name="Jeffries C.D."/>
            <person name="Detter J.C."/>
            <person name="Brettin T."/>
            <person name="Rohde M."/>
            <person name="Goker M."/>
            <person name="Bristow J."/>
            <person name="Markowitz V."/>
            <person name="Eisen J.A."/>
            <person name="Hugenholtz P."/>
            <person name="Kyrpides N.C."/>
            <person name="Klenk H.P."/>
        </authorList>
    </citation>
    <scope>NUCLEOTIDE SEQUENCE [LARGE SCALE GENOMIC DNA]</scope>
    <source>
        <strain evidence="5">DSM 14365 / CIP 107738 / JCM 11303 / AJ 13395 / SMP-2</strain>
    </source>
</reference>
<dbReference type="eggNOG" id="COG5412">
    <property type="taxonomic scope" value="Bacteria"/>
</dbReference>
<dbReference type="KEGG" id="hoh:Hoch_0871"/>
<evidence type="ECO:0000259" key="3">
    <source>
        <dbReference type="PROSITE" id="PS51781"/>
    </source>
</evidence>
<dbReference type="Proteomes" id="UP000001880">
    <property type="component" value="Chromosome"/>
</dbReference>
<dbReference type="Gene3D" id="2.30.30.40">
    <property type="entry name" value="SH3 Domains"/>
    <property type="match status" value="1"/>
</dbReference>
<dbReference type="EMBL" id="CP001804">
    <property type="protein sequence ID" value="ACY13485.1"/>
    <property type="molecule type" value="Genomic_DNA"/>
</dbReference>
<keyword evidence="5" id="KW-1185">Reference proteome</keyword>
<proteinExistence type="predicted"/>
<dbReference type="STRING" id="502025.Hoch_0871"/>
<dbReference type="AlphaFoldDB" id="D0LPC0"/>
<accession>D0LPC0</accession>
<sequence length="632" mass="66775">MRSAESLLGTSLPGVEIHLGAAADEAIAEAGARAFTVGSHIFFRSGRYAPDTQAGRALLLHELAHVAQWARGEVPRGDALELAQRGDPLEQAAESQAAQLAPMFTPDVNADASSQETHAPERAQSSGRAGRILREADPAAEQTAAPNKVPDGGTAVHRPGIVNRSGNPELRLRSSPTTDAPNIIGALPFDSRVQVLKRFPGDWLFVATTSGQLGYVASSYVWTDMPEPNAELHRVEGGASGTAIGIAEQHYGQHADNWGQDLRFYVNVLAWANKKSVPSGTDGWKQVAFQENDLIWVPSQPFALSLRGVLNSGSASYETADFVGVADIAERTAQLWDDFAQAIALAGQYIPEALGRHSLEGLERGLHALIDMLLIAGMVMIVTTTIGAAVGALAGGAGAAPGAAAGFNVGIGVLQWLGLAFVVYWVADALIQIGGAFGAFLDTVRNANGDEAKLDQAAGELAEALGLTVGKIVEGLVMLAAAKGTGHVMGKLGKTRFGQKMGARFQEWLGQRASGKGESGQGDAGKGETSKGSTEQTKPAAEKTREKTTTSEKTQQHVHEGETVNDPQSPYHGKWNGKGIHSWEGLQARTAKDGYKILEVLEDPATGVRRVTIQRRGIDLRDPPILRAGKKS</sequence>
<dbReference type="eggNOG" id="COG3103">
    <property type="taxonomic scope" value="Bacteria"/>
</dbReference>
<feature type="domain" description="SH3b" evidence="3">
    <location>
        <begin position="159"/>
        <end position="225"/>
    </location>
</feature>
<dbReference type="InterPro" id="IPR003646">
    <property type="entry name" value="SH3-like_bac-type"/>
</dbReference>
<name>D0LPC0_HALO1</name>
<dbReference type="InterPro" id="IPR025295">
    <property type="entry name" value="eCIS_core_dom"/>
</dbReference>
<evidence type="ECO:0000313" key="5">
    <source>
        <dbReference type="Proteomes" id="UP000001880"/>
    </source>
</evidence>
<keyword evidence="2" id="KW-0812">Transmembrane</keyword>
<evidence type="ECO:0000256" key="2">
    <source>
        <dbReference type="SAM" id="Phobius"/>
    </source>
</evidence>
<protein>
    <submittedName>
        <fullName evidence="4">SH3 type 3 domain protein</fullName>
    </submittedName>
</protein>
<feature type="transmembrane region" description="Helical" evidence="2">
    <location>
        <begin position="406"/>
        <end position="427"/>
    </location>
</feature>
<keyword evidence="2" id="KW-1133">Transmembrane helix</keyword>
<organism evidence="4 5">
    <name type="scientific">Haliangium ochraceum (strain DSM 14365 / JCM 11303 / SMP-2)</name>
    <dbReference type="NCBI Taxonomy" id="502025"/>
    <lineage>
        <taxon>Bacteria</taxon>
        <taxon>Pseudomonadati</taxon>
        <taxon>Myxococcota</taxon>
        <taxon>Polyangia</taxon>
        <taxon>Haliangiales</taxon>
        <taxon>Kofleriaceae</taxon>
        <taxon>Haliangium</taxon>
    </lineage>
</organism>
<dbReference type="HOGENOM" id="CLU_432622_0_0_7"/>
<dbReference type="Pfam" id="PF21724">
    <property type="entry name" value="DUF6861"/>
    <property type="match status" value="1"/>
</dbReference>
<feature type="transmembrane region" description="Helical" evidence="2">
    <location>
        <begin position="372"/>
        <end position="394"/>
    </location>
</feature>
<dbReference type="Pfam" id="PF13699">
    <property type="entry name" value="eCIS_core"/>
    <property type="match status" value="1"/>
</dbReference>
<dbReference type="InterPro" id="IPR049195">
    <property type="entry name" value="Tre1-like_N"/>
</dbReference>
<feature type="region of interest" description="Disordered" evidence="1">
    <location>
        <begin position="108"/>
        <end position="179"/>
    </location>
</feature>
<evidence type="ECO:0000313" key="4">
    <source>
        <dbReference type="EMBL" id="ACY13485.1"/>
    </source>
</evidence>
<feature type="region of interest" description="Disordered" evidence="1">
    <location>
        <begin position="512"/>
        <end position="577"/>
    </location>
</feature>
<dbReference type="PROSITE" id="PS51781">
    <property type="entry name" value="SH3B"/>
    <property type="match status" value="1"/>
</dbReference>
<feature type="compositionally biased region" description="Polar residues" evidence="1">
    <location>
        <begin position="111"/>
        <end position="127"/>
    </location>
</feature>